<evidence type="ECO:0000256" key="1">
    <source>
        <dbReference type="ARBA" id="ARBA00001958"/>
    </source>
</evidence>
<gene>
    <name evidence="13" type="primary">coaX_19</name>
    <name evidence="13" type="ORF">SDC9_75091</name>
</gene>
<keyword evidence="9" id="KW-0630">Potassium</keyword>
<comment type="subunit">
    <text evidence="3">Homodimer.</text>
</comment>
<reference evidence="13" key="1">
    <citation type="submission" date="2019-08" db="EMBL/GenBank/DDBJ databases">
        <authorList>
            <person name="Kucharzyk K."/>
            <person name="Murdoch R.W."/>
            <person name="Higgins S."/>
            <person name="Loffler F."/>
        </authorList>
    </citation>
    <scope>NUCLEOTIDE SEQUENCE</scope>
</reference>
<comment type="subcellular location">
    <subcellularLocation>
        <location evidence="2">Cytoplasm</location>
    </subcellularLocation>
</comment>
<dbReference type="GO" id="GO:0005524">
    <property type="term" value="F:ATP binding"/>
    <property type="evidence" value="ECO:0007669"/>
    <property type="project" value="UniProtKB-KW"/>
</dbReference>
<keyword evidence="4" id="KW-0963">Cytoplasm</keyword>
<keyword evidence="6" id="KW-0547">Nucleotide-binding</keyword>
<organism evidence="13">
    <name type="scientific">bioreactor metagenome</name>
    <dbReference type="NCBI Taxonomy" id="1076179"/>
    <lineage>
        <taxon>unclassified sequences</taxon>
        <taxon>metagenomes</taxon>
        <taxon>ecological metagenomes</taxon>
    </lineage>
</organism>
<dbReference type="Pfam" id="PF03309">
    <property type="entry name" value="Pan_kinase"/>
    <property type="match status" value="1"/>
</dbReference>
<dbReference type="NCBIfam" id="TIGR00671">
    <property type="entry name" value="baf"/>
    <property type="match status" value="1"/>
</dbReference>
<evidence type="ECO:0000256" key="6">
    <source>
        <dbReference type="ARBA" id="ARBA00022741"/>
    </source>
</evidence>
<evidence type="ECO:0000256" key="11">
    <source>
        <dbReference type="ARBA" id="ARBA00038036"/>
    </source>
</evidence>
<dbReference type="AlphaFoldDB" id="A0A644YJ02"/>
<evidence type="ECO:0000256" key="4">
    <source>
        <dbReference type="ARBA" id="ARBA00022490"/>
    </source>
</evidence>
<evidence type="ECO:0000313" key="13">
    <source>
        <dbReference type="EMBL" id="MPM28565.1"/>
    </source>
</evidence>
<dbReference type="NCBIfam" id="NF009855">
    <property type="entry name" value="PRK13321.1"/>
    <property type="match status" value="1"/>
</dbReference>
<dbReference type="SUPFAM" id="SSF53067">
    <property type="entry name" value="Actin-like ATPase domain"/>
    <property type="match status" value="2"/>
</dbReference>
<sequence length="261" mass="27571">MILAIDIGNSNTTIGLLDSAGKLTLRAALSTNKNATIDQYAIDLMGVFQLYGAKIKDVTGTIIASVVPPVTAALSGAISLLTGTPPMLVGPGIKTGLNIKAEMHNQMGADIVGFSVAAMNKYPQPIIIVDMGTATTISVIKSSTFEGCAIAPGVRISLEALSERAAELPHISIEQPPSILGRNTIDSMRSGILYGSAAMIDSMIERMEEASAPAATVVATGSLAHLILPYCKRKILYDEDLLMDGLYLIYQKNSAEPKHRK</sequence>
<comment type="similarity">
    <text evidence="11">Belongs to the type III pantothenate kinase family.</text>
</comment>
<comment type="caution">
    <text evidence="13">The sequence shown here is derived from an EMBL/GenBank/DDBJ whole genome shotgun (WGS) entry which is preliminary data.</text>
</comment>
<evidence type="ECO:0000256" key="12">
    <source>
        <dbReference type="ARBA" id="ARBA00040883"/>
    </source>
</evidence>
<keyword evidence="5 13" id="KW-0808">Transferase</keyword>
<dbReference type="HAMAP" id="MF_01274">
    <property type="entry name" value="Pantothen_kinase_3"/>
    <property type="match status" value="1"/>
</dbReference>
<evidence type="ECO:0000256" key="3">
    <source>
        <dbReference type="ARBA" id="ARBA00011738"/>
    </source>
</evidence>
<evidence type="ECO:0000256" key="7">
    <source>
        <dbReference type="ARBA" id="ARBA00022777"/>
    </source>
</evidence>
<dbReference type="EMBL" id="VSSQ01005288">
    <property type="protein sequence ID" value="MPM28565.1"/>
    <property type="molecule type" value="Genomic_DNA"/>
</dbReference>
<keyword evidence="8" id="KW-0067">ATP-binding</keyword>
<dbReference type="PANTHER" id="PTHR34265:SF1">
    <property type="entry name" value="TYPE III PANTOTHENATE KINASE"/>
    <property type="match status" value="1"/>
</dbReference>
<evidence type="ECO:0000256" key="9">
    <source>
        <dbReference type="ARBA" id="ARBA00022958"/>
    </source>
</evidence>
<evidence type="ECO:0000256" key="5">
    <source>
        <dbReference type="ARBA" id="ARBA00022679"/>
    </source>
</evidence>
<evidence type="ECO:0000256" key="2">
    <source>
        <dbReference type="ARBA" id="ARBA00004496"/>
    </source>
</evidence>
<protein>
    <recommendedName>
        <fullName evidence="12">Type III pantothenate kinase</fullName>
    </recommendedName>
</protein>
<dbReference type="GO" id="GO:0005737">
    <property type="term" value="C:cytoplasm"/>
    <property type="evidence" value="ECO:0007669"/>
    <property type="project" value="UniProtKB-SubCell"/>
</dbReference>
<keyword evidence="10" id="KW-0173">Coenzyme A biosynthesis</keyword>
<dbReference type="PANTHER" id="PTHR34265">
    <property type="entry name" value="TYPE III PANTOTHENATE KINASE"/>
    <property type="match status" value="1"/>
</dbReference>
<name>A0A644YJ02_9ZZZZ</name>
<keyword evidence="7 13" id="KW-0418">Kinase</keyword>
<dbReference type="InterPro" id="IPR043129">
    <property type="entry name" value="ATPase_NBD"/>
</dbReference>
<comment type="cofactor">
    <cofactor evidence="1">
        <name>K(+)</name>
        <dbReference type="ChEBI" id="CHEBI:29103"/>
    </cofactor>
</comment>
<dbReference type="Gene3D" id="3.30.420.40">
    <property type="match status" value="2"/>
</dbReference>
<evidence type="ECO:0000256" key="8">
    <source>
        <dbReference type="ARBA" id="ARBA00022840"/>
    </source>
</evidence>
<dbReference type="GO" id="GO:0015937">
    <property type="term" value="P:coenzyme A biosynthetic process"/>
    <property type="evidence" value="ECO:0007669"/>
    <property type="project" value="UniProtKB-KW"/>
</dbReference>
<accession>A0A644YJ02</accession>
<evidence type="ECO:0000256" key="10">
    <source>
        <dbReference type="ARBA" id="ARBA00022993"/>
    </source>
</evidence>
<dbReference type="CDD" id="cd24015">
    <property type="entry name" value="ASKHA_NBD_PanK-III"/>
    <property type="match status" value="1"/>
</dbReference>
<proteinExistence type="inferred from homology"/>
<dbReference type="InterPro" id="IPR004619">
    <property type="entry name" value="Type_III_PanK"/>
</dbReference>
<dbReference type="GO" id="GO:0004594">
    <property type="term" value="F:pantothenate kinase activity"/>
    <property type="evidence" value="ECO:0007669"/>
    <property type="project" value="InterPro"/>
</dbReference>